<dbReference type="InterPro" id="IPR005709">
    <property type="entry name" value="Ribosomal_uS4_bac-type"/>
</dbReference>
<evidence type="ECO:0000256" key="8">
    <source>
        <dbReference type="SAM" id="MobiDB-lite"/>
    </source>
</evidence>
<keyword evidence="12" id="KW-1185">Reference proteome</keyword>
<dbReference type="GO" id="GO:0042274">
    <property type="term" value="P:ribosomal small subunit biogenesis"/>
    <property type="evidence" value="ECO:0007669"/>
    <property type="project" value="TreeGrafter"/>
</dbReference>
<evidence type="ECO:0000256" key="7">
    <source>
        <dbReference type="HAMAP-Rule" id="MF_01306"/>
    </source>
</evidence>
<evidence type="ECO:0000259" key="10">
    <source>
        <dbReference type="SMART" id="SM01390"/>
    </source>
</evidence>
<evidence type="ECO:0000259" key="9">
    <source>
        <dbReference type="SMART" id="SM00363"/>
    </source>
</evidence>
<dbReference type="NCBIfam" id="NF003717">
    <property type="entry name" value="PRK05327.1"/>
    <property type="match status" value="1"/>
</dbReference>
<comment type="function">
    <text evidence="7">One of the primary rRNA binding proteins, it binds directly to 16S rRNA where it nucleates assembly of the body of the 30S subunit.</text>
</comment>
<dbReference type="EMBL" id="ABCS01000065">
    <property type="protein sequence ID" value="EDM76413.1"/>
    <property type="molecule type" value="Genomic_DNA"/>
</dbReference>
<dbReference type="SMART" id="SM00363">
    <property type="entry name" value="S4"/>
    <property type="match status" value="1"/>
</dbReference>
<organism evidence="11 12">
    <name type="scientific">Plesiocystis pacifica SIR-1</name>
    <dbReference type="NCBI Taxonomy" id="391625"/>
    <lineage>
        <taxon>Bacteria</taxon>
        <taxon>Pseudomonadati</taxon>
        <taxon>Myxococcota</taxon>
        <taxon>Polyangia</taxon>
        <taxon>Nannocystales</taxon>
        <taxon>Nannocystaceae</taxon>
        <taxon>Plesiocystis</taxon>
    </lineage>
</organism>
<dbReference type="HAMAP" id="MF_01306_B">
    <property type="entry name" value="Ribosomal_uS4_B"/>
    <property type="match status" value="1"/>
</dbReference>
<evidence type="ECO:0000256" key="4">
    <source>
        <dbReference type="ARBA" id="ARBA00022980"/>
    </source>
</evidence>
<dbReference type="PROSITE" id="PS50889">
    <property type="entry name" value="S4"/>
    <property type="match status" value="1"/>
</dbReference>
<comment type="caution">
    <text evidence="11">The sequence shown here is derived from an EMBL/GenBank/DDBJ whole genome shotgun (WGS) entry which is preliminary data.</text>
</comment>
<dbReference type="GO" id="GO:0003735">
    <property type="term" value="F:structural constituent of ribosome"/>
    <property type="evidence" value="ECO:0007669"/>
    <property type="project" value="InterPro"/>
</dbReference>
<dbReference type="NCBIfam" id="TIGR01017">
    <property type="entry name" value="rpsD_bact"/>
    <property type="match status" value="1"/>
</dbReference>
<dbReference type="SMART" id="SM01390">
    <property type="entry name" value="Ribosomal_S4"/>
    <property type="match status" value="1"/>
</dbReference>
<dbReference type="GO" id="GO:0015935">
    <property type="term" value="C:small ribosomal subunit"/>
    <property type="evidence" value="ECO:0007669"/>
    <property type="project" value="InterPro"/>
</dbReference>
<dbReference type="Proteomes" id="UP000005801">
    <property type="component" value="Unassembled WGS sequence"/>
</dbReference>
<dbReference type="InterPro" id="IPR036986">
    <property type="entry name" value="S4_RNA-bd_sf"/>
</dbReference>
<dbReference type="SUPFAM" id="SSF55174">
    <property type="entry name" value="Alpha-L RNA-binding motif"/>
    <property type="match status" value="1"/>
</dbReference>
<reference evidence="11 12" key="1">
    <citation type="submission" date="2007-06" db="EMBL/GenBank/DDBJ databases">
        <authorList>
            <person name="Shimkets L."/>
            <person name="Ferriera S."/>
            <person name="Johnson J."/>
            <person name="Kravitz S."/>
            <person name="Beeson K."/>
            <person name="Sutton G."/>
            <person name="Rogers Y.-H."/>
            <person name="Friedman R."/>
            <person name="Frazier M."/>
            <person name="Venter J.C."/>
        </authorList>
    </citation>
    <scope>NUCLEOTIDE SEQUENCE [LARGE SCALE GENOMIC DNA]</scope>
    <source>
        <strain evidence="11 12">SIR-1</strain>
    </source>
</reference>
<keyword evidence="2 7" id="KW-0699">rRNA-binding</keyword>
<dbReference type="PANTHER" id="PTHR11831:SF4">
    <property type="entry name" value="SMALL RIBOSOMAL SUBUNIT PROTEIN US4M"/>
    <property type="match status" value="1"/>
</dbReference>
<name>A6GCF6_9BACT</name>
<evidence type="ECO:0000256" key="3">
    <source>
        <dbReference type="ARBA" id="ARBA00022884"/>
    </source>
</evidence>
<dbReference type="FunFam" id="1.10.1050.10:FF:000001">
    <property type="entry name" value="30S ribosomal protein S4"/>
    <property type="match status" value="1"/>
</dbReference>
<evidence type="ECO:0000256" key="5">
    <source>
        <dbReference type="ARBA" id="ARBA00023274"/>
    </source>
</evidence>
<comment type="similarity">
    <text evidence="1 7">Belongs to the universal ribosomal protein uS4 family.</text>
</comment>
<keyword evidence="4 7" id="KW-0689">Ribosomal protein</keyword>
<dbReference type="InterPro" id="IPR001912">
    <property type="entry name" value="Ribosomal_uS4_N"/>
</dbReference>
<feature type="domain" description="Small ribosomal subunit protein uS4 N-terminal" evidence="10">
    <location>
        <begin position="2"/>
        <end position="91"/>
    </location>
</feature>
<proteinExistence type="inferred from homology"/>
<keyword evidence="5 7" id="KW-0687">Ribonucleoprotein</keyword>
<comment type="function">
    <text evidence="7">With S5 and S12 plays an important role in translational accuracy.</text>
</comment>
<dbReference type="Pfam" id="PF00163">
    <property type="entry name" value="Ribosomal_S4"/>
    <property type="match status" value="1"/>
</dbReference>
<dbReference type="STRING" id="391625.PPSIR1_23809"/>
<feature type="domain" description="RNA-binding S4" evidence="9">
    <location>
        <begin position="92"/>
        <end position="152"/>
    </location>
</feature>
<feature type="region of interest" description="Disordered" evidence="8">
    <location>
        <begin position="30"/>
        <end position="51"/>
    </location>
</feature>
<dbReference type="Gene3D" id="3.10.290.10">
    <property type="entry name" value="RNA-binding S4 domain"/>
    <property type="match status" value="1"/>
</dbReference>
<gene>
    <name evidence="7" type="primary">rpsD</name>
    <name evidence="11" type="ORF">PPSIR1_23809</name>
</gene>
<dbReference type="AlphaFoldDB" id="A6GCF6"/>
<dbReference type="InterPro" id="IPR022801">
    <property type="entry name" value="Ribosomal_uS4"/>
</dbReference>
<dbReference type="Gene3D" id="1.10.1050.10">
    <property type="entry name" value="Ribosomal Protein S4 Delta 41, Chain A, domain 1"/>
    <property type="match status" value="1"/>
</dbReference>
<dbReference type="PANTHER" id="PTHR11831">
    <property type="entry name" value="30S 40S RIBOSOMAL PROTEIN"/>
    <property type="match status" value="1"/>
</dbReference>
<evidence type="ECO:0000256" key="1">
    <source>
        <dbReference type="ARBA" id="ARBA00007465"/>
    </source>
</evidence>
<evidence type="ECO:0000313" key="11">
    <source>
        <dbReference type="EMBL" id="EDM76413.1"/>
    </source>
</evidence>
<evidence type="ECO:0000313" key="12">
    <source>
        <dbReference type="Proteomes" id="UP000005801"/>
    </source>
</evidence>
<protein>
    <recommendedName>
        <fullName evidence="6 7">Small ribosomal subunit protein uS4</fullName>
    </recommendedName>
</protein>
<dbReference type="FunFam" id="3.10.290.10:FF:000001">
    <property type="entry name" value="30S ribosomal protein S4"/>
    <property type="match status" value="1"/>
</dbReference>
<dbReference type="eggNOG" id="COG0522">
    <property type="taxonomic scope" value="Bacteria"/>
</dbReference>
<accession>A6GCF6</accession>
<dbReference type="GO" id="GO:0019843">
    <property type="term" value="F:rRNA binding"/>
    <property type="evidence" value="ECO:0007669"/>
    <property type="project" value="UniProtKB-UniRule"/>
</dbReference>
<sequence length="202" mass="23706">MCRLCRREDQKLFLKGDRCFSEKCAYDRRQYPPGQHGQGRRRRPSDYGHQLREKQKVKRMYGLLEKQFRGYYFKAARMKGITGENLLSLLERRLDNVAVRCGFAASHAEARQLVRHGHFTINGKKVNIPSYQVREGEEIVVREKSRKIQKIVDALAKLDRSPLPTWLEIDRDNFKAKIKNVPQRSDISADIDEQLIVELYSK</sequence>
<dbReference type="GO" id="GO:0006412">
    <property type="term" value="P:translation"/>
    <property type="evidence" value="ECO:0007669"/>
    <property type="project" value="UniProtKB-UniRule"/>
</dbReference>
<evidence type="ECO:0000256" key="2">
    <source>
        <dbReference type="ARBA" id="ARBA00022730"/>
    </source>
</evidence>
<dbReference type="Pfam" id="PF01479">
    <property type="entry name" value="S4"/>
    <property type="match status" value="1"/>
</dbReference>
<evidence type="ECO:0000256" key="6">
    <source>
        <dbReference type="ARBA" id="ARBA00035254"/>
    </source>
</evidence>
<dbReference type="CDD" id="cd00165">
    <property type="entry name" value="S4"/>
    <property type="match status" value="1"/>
</dbReference>
<dbReference type="InterPro" id="IPR002942">
    <property type="entry name" value="S4_RNA-bd"/>
</dbReference>
<keyword evidence="3 7" id="KW-0694">RNA-binding</keyword>
<comment type="subunit">
    <text evidence="7">Part of the 30S ribosomal subunit. Contacts protein S5. The interaction surface between S4 and S5 is involved in control of translational fidelity.</text>
</comment>